<protein>
    <submittedName>
        <fullName evidence="1">AB hydrolase-1 domain-containing protein</fullName>
    </submittedName>
</protein>
<keyword evidence="1" id="KW-0378">Hydrolase</keyword>
<gene>
    <name evidence="1" type="ORF">HaLaN_03081</name>
</gene>
<sequence>MLPSKRYLVLAKLSVLREFMVEHRAAITAHTSLNVDKAMQHWEMGAIEDEGIPHTFGFSNRQVTMLQAVSHSPGAMRQGIMHPLPGA</sequence>
<evidence type="ECO:0000313" key="1">
    <source>
        <dbReference type="EMBL" id="GFH08162.1"/>
    </source>
</evidence>
<keyword evidence="2" id="KW-1185">Reference proteome</keyword>
<comment type="caution">
    <text evidence="1">The sequence shown here is derived from an EMBL/GenBank/DDBJ whole genome shotgun (WGS) entry which is preliminary data.</text>
</comment>
<name>A0A699YYJ8_HAELA</name>
<organism evidence="1 2">
    <name type="scientific">Haematococcus lacustris</name>
    <name type="common">Green alga</name>
    <name type="synonym">Haematococcus pluvialis</name>
    <dbReference type="NCBI Taxonomy" id="44745"/>
    <lineage>
        <taxon>Eukaryota</taxon>
        <taxon>Viridiplantae</taxon>
        <taxon>Chlorophyta</taxon>
        <taxon>core chlorophytes</taxon>
        <taxon>Chlorophyceae</taxon>
        <taxon>CS clade</taxon>
        <taxon>Chlamydomonadales</taxon>
        <taxon>Haematococcaceae</taxon>
        <taxon>Haematococcus</taxon>
    </lineage>
</organism>
<dbReference type="EMBL" id="BLLF01000142">
    <property type="protein sequence ID" value="GFH08162.1"/>
    <property type="molecule type" value="Genomic_DNA"/>
</dbReference>
<dbReference type="Proteomes" id="UP000485058">
    <property type="component" value="Unassembled WGS sequence"/>
</dbReference>
<reference evidence="1 2" key="1">
    <citation type="submission" date="2020-02" db="EMBL/GenBank/DDBJ databases">
        <title>Draft genome sequence of Haematococcus lacustris strain NIES-144.</title>
        <authorList>
            <person name="Morimoto D."/>
            <person name="Nakagawa S."/>
            <person name="Yoshida T."/>
            <person name="Sawayama S."/>
        </authorList>
    </citation>
    <scope>NUCLEOTIDE SEQUENCE [LARGE SCALE GENOMIC DNA]</scope>
    <source>
        <strain evidence="1 2">NIES-144</strain>
    </source>
</reference>
<dbReference type="GO" id="GO:0016787">
    <property type="term" value="F:hydrolase activity"/>
    <property type="evidence" value="ECO:0007669"/>
    <property type="project" value="UniProtKB-KW"/>
</dbReference>
<dbReference type="AlphaFoldDB" id="A0A699YYJ8"/>
<proteinExistence type="predicted"/>
<evidence type="ECO:0000313" key="2">
    <source>
        <dbReference type="Proteomes" id="UP000485058"/>
    </source>
</evidence>
<accession>A0A699YYJ8</accession>